<dbReference type="EMBL" id="KV924512">
    <property type="protein sequence ID" value="PIO38391.1"/>
    <property type="molecule type" value="Genomic_DNA"/>
</dbReference>
<sequence length="165" mass="18199">MSHESASNSTAKMQPINCNVSMHTGIFYIHLIFMELHSSGLSRIHPGIHPADEYSAEEKPTDPNWLPIPFITNLLHVGIAVFLVVLNSHISSEGIIPRSGVSCAGSDVIVAPATLTAPEPTFLEETPRERVGSLSGDQARCGSFVLRQVFFFFFFFPAAYYLFKL</sequence>
<feature type="transmembrane region" description="Helical" evidence="1">
    <location>
        <begin position="65"/>
        <end position="86"/>
    </location>
</feature>
<dbReference type="Proteomes" id="UP000228934">
    <property type="component" value="Unassembled WGS sequence"/>
</dbReference>
<organism evidence="2 3">
    <name type="scientific">Aquarana catesbeiana</name>
    <name type="common">American bullfrog</name>
    <name type="synonym">Rana catesbeiana</name>
    <dbReference type="NCBI Taxonomy" id="8400"/>
    <lineage>
        <taxon>Eukaryota</taxon>
        <taxon>Metazoa</taxon>
        <taxon>Chordata</taxon>
        <taxon>Craniata</taxon>
        <taxon>Vertebrata</taxon>
        <taxon>Euteleostomi</taxon>
        <taxon>Amphibia</taxon>
        <taxon>Batrachia</taxon>
        <taxon>Anura</taxon>
        <taxon>Neobatrachia</taxon>
        <taxon>Ranoidea</taxon>
        <taxon>Ranidae</taxon>
        <taxon>Aquarana</taxon>
    </lineage>
</organism>
<reference evidence="3" key="1">
    <citation type="journal article" date="2017" name="Nat. Commun.">
        <title>The North American bullfrog draft genome provides insight into hormonal regulation of long noncoding RNA.</title>
        <authorList>
            <person name="Hammond S.A."/>
            <person name="Warren R.L."/>
            <person name="Vandervalk B.P."/>
            <person name="Kucuk E."/>
            <person name="Khan H."/>
            <person name="Gibb E.A."/>
            <person name="Pandoh P."/>
            <person name="Kirk H."/>
            <person name="Zhao Y."/>
            <person name="Jones M."/>
            <person name="Mungall A.J."/>
            <person name="Coope R."/>
            <person name="Pleasance S."/>
            <person name="Moore R.A."/>
            <person name="Holt R.A."/>
            <person name="Round J.M."/>
            <person name="Ohora S."/>
            <person name="Walle B.V."/>
            <person name="Veldhoen N."/>
            <person name="Helbing C.C."/>
            <person name="Birol I."/>
        </authorList>
    </citation>
    <scope>NUCLEOTIDE SEQUENCE [LARGE SCALE GENOMIC DNA]</scope>
</reference>
<name>A0A2G9SG38_AQUCT</name>
<gene>
    <name evidence="2" type="ORF">AB205_0016360</name>
</gene>
<protein>
    <submittedName>
        <fullName evidence="2">Uncharacterized protein</fullName>
    </submittedName>
</protein>
<keyword evidence="1" id="KW-0812">Transmembrane</keyword>
<feature type="transmembrane region" description="Helical" evidence="1">
    <location>
        <begin position="144"/>
        <end position="163"/>
    </location>
</feature>
<evidence type="ECO:0000313" key="3">
    <source>
        <dbReference type="Proteomes" id="UP000228934"/>
    </source>
</evidence>
<keyword evidence="3" id="KW-1185">Reference proteome</keyword>
<dbReference type="AlphaFoldDB" id="A0A2G9SG38"/>
<keyword evidence="1" id="KW-1133">Transmembrane helix</keyword>
<keyword evidence="1" id="KW-0472">Membrane</keyword>
<proteinExistence type="predicted"/>
<dbReference type="OrthoDB" id="362021at2759"/>
<evidence type="ECO:0000313" key="2">
    <source>
        <dbReference type="EMBL" id="PIO38391.1"/>
    </source>
</evidence>
<accession>A0A2G9SG38</accession>
<evidence type="ECO:0000256" key="1">
    <source>
        <dbReference type="SAM" id="Phobius"/>
    </source>
</evidence>